<protein>
    <submittedName>
        <fullName evidence="2">Heme NO-binding domain-containing protein</fullName>
    </submittedName>
</protein>
<proteinExistence type="predicted"/>
<accession>A0ABW7C7W4</accession>
<reference evidence="3" key="1">
    <citation type="journal article" date="2024" name="Algal Res.">
        <title>Biochemical, toxicological and genomic investigation of a high-biomass producing Limnothrix strain isolated from Italian shallow drinking water reservoir.</title>
        <authorList>
            <person name="Simonazzi M."/>
            <person name="Shishido T.K."/>
            <person name="Delbaje E."/>
            <person name="Wahlsten M."/>
            <person name="Fewer D.P."/>
            <person name="Sivonen K."/>
            <person name="Pezzolesi L."/>
            <person name="Pistocchi R."/>
        </authorList>
    </citation>
    <scope>NUCLEOTIDE SEQUENCE [LARGE SCALE GENOMIC DNA]</scope>
    <source>
        <strain evidence="3">LRLZ20PSL1</strain>
    </source>
</reference>
<dbReference type="Pfam" id="PF07700">
    <property type="entry name" value="HNOB"/>
    <property type="match status" value="1"/>
</dbReference>
<gene>
    <name evidence="2" type="ORF">VPK24_00150</name>
</gene>
<dbReference type="InterPro" id="IPR038158">
    <property type="entry name" value="H-NOX_domain_sf"/>
</dbReference>
<dbReference type="SUPFAM" id="SSF111126">
    <property type="entry name" value="Ligand-binding domain in the NO signalling and Golgi transport"/>
    <property type="match status" value="1"/>
</dbReference>
<name>A0ABW7C7W4_9CYAN</name>
<dbReference type="EMBL" id="JAZAQF010000001">
    <property type="protein sequence ID" value="MFG3816031.1"/>
    <property type="molecule type" value="Genomic_DNA"/>
</dbReference>
<evidence type="ECO:0000313" key="3">
    <source>
        <dbReference type="Proteomes" id="UP001604335"/>
    </source>
</evidence>
<dbReference type="PANTHER" id="PTHR45655">
    <property type="entry name" value="GUANYLATE CYCLASE SOLUBLE SUBUNIT BETA-2"/>
    <property type="match status" value="1"/>
</dbReference>
<sequence>MYGLINSALRMMMCEQYGQEIWNDIMAHAQLSEEHFFVMKSYPDDITHNIVQAATTILDISSTELLRKFGHYWVGYTKTAGYREIMNMCGDNLVDFLGNLDDLHTRLGVQFPAFRPPSFDCDQVGHHTVELHYRSTRQGLAPMVEGLIQGLGDRFDTEVEITQIADRTQGDECDTFLIHYTTD</sequence>
<evidence type="ECO:0000259" key="1">
    <source>
        <dbReference type="Pfam" id="PF07700"/>
    </source>
</evidence>
<dbReference type="RefSeq" id="WP_393009642.1">
    <property type="nucleotide sequence ID" value="NZ_JAZAQF010000001.1"/>
</dbReference>
<dbReference type="Proteomes" id="UP001604335">
    <property type="component" value="Unassembled WGS sequence"/>
</dbReference>
<evidence type="ECO:0000313" key="2">
    <source>
        <dbReference type="EMBL" id="MFG3816031.1"/>
    </source>
</evidence>
<dbReference type="Gene3D" id="3.90.1520.10">
    <property type="entry name" value="H-NOX domain"/>
    <property type="match status" value="1"/>
</dbReference>
<dbReference type="InterPro" id="IPR011644">
    <property type="entry name" value="Heme_NO-bd"/>
</dbReference>
<keyword evidence="3" id="KW-1185">Reference proteome</keyword>
<organism evidence="2 3">
    <name type="scientific">Limnothrix redekei LRLZ20PSL1</name>
    <dbReference type="NCBI Taxonomy" id="3112953"/>
    <lineage>
        <taxon>Bacteria</taxon>
        <taxon>Bacillati</taxon>
        <taxon>Cyanobacteriota</taxon>
        <taxon>Cyanophyceae</taxon>
        <taxon>Pseudanabaenales</taxon>
        <taxon>Pseudanabaenaceae</taxon>
        <taxon>Limnothrix</taxon>
    </lineage>
</organism>
<dbReference type="PANTHER" id="PTHR45655:SF13">
    <property type="entry name" value="SOLUBLE GUANYLATE CYCLASE GCY-32-RELATED"/>
    <property type="match status" value="1"/>
</dbReference>
<dbReference type="InterPro" id="IPR024096">
    <property type="entry name" value="NO_sig/Golgi_transp_ligand-bd"/>
</dbReference>
<feature type="domain" description="Heme NO-binding" evidence="1">
    <location>
        <begin position="2"/>
        <end position="162"/>
    </location>
</feature>
<comment type="caution">
    <text evidence="2">The sequence shown here is derived from an EMBL/GenBank/DDBJ whole genome shotgun (WGS) entry which is preliminary data.</text>
</comment>